<accession>A0A1L9PSB4</accession>
<dbReference type="Gene3D" id="1.10.150.20">
    <property type="entry name" value="5' to 3' exonuclease, C-terminal subdomain"/>
    <property type="match status" value="1"/>
</dbReference>
<feature type="region of interest" description="Disordered" evidence="12">
    <location>
        <begin position="28"/>
        <end position="67"/>
    </location>
</feature>
<evidence type="ECO:0000256" key="5">
    <source>
        <dbReference type="ARBA" id="ARBA00022679"/>
    </source>
</evidence>
<dbReference type="VEuPathDB" id="FungiDB:ASPVEDRAFT_43793"/>
<evidence type="ECO:0000256" key="9">
    <source>
        <dbReference type="ARBA" id="ARBA00023163"/>
    </source>
</evidence>
<evidence type="ECO:0000256" key="6">
    <source>
        <dbReference type="ARBA" id="ARBA00022695"/>
    </source>
</evidence>
<evidence type="ECO:0000256" key="2">
    <source>
        <dbReference type="ARBA" id="ARBA00004173"/>
    </source>
</evidence>
<feature type="domain" description="DNA-directed RNA polymerase N-terminal" evidence="13">
    <location>
        <begin position="349"/>
        <end position="674"/>
    </location>
</feature>
<reference evidence="15" key="1">
    <citation type="journal article" date="2017" name="Genome Biol.">
        <title>Comparative genomics reveals high biological diversity and specific adaptations in the industrially and medically important fungal genus Aspergillus.</title>
        <authorList>
            <person name="de Vries R.P."/>
            <person name="Riley R."/>
            <person name="Wiebenga A."/>
            <person name="Aguilar-Osorio G."/>
            <person name="Amillis S."/>
            <person name="Uchima C.A."/>
            <person name="Anderluh G."/>
            <person name="Asadollahi M."/>
            <person name="Askin M."/>
            <person name="Barry K."/>
            <person name="Battaglia E."/>
            <person name="Bayram O."/>
            <person name="Benocci T."/>
            <person name="Braus-Stromeyer S.A."/>
            <person name="Caldana C."/>
            <person name="Canovas D."/>
            <person name="Cerqueira G.C."/>
            <person name="Chen F."/>
            <person name="Chen W."/>
            <person name="Choi C."/>
            <person name="Clum A."/>
            <person name="Dos Santos R.A."/>
            <person name="Damasio A.R."/>
            <person name="Diallinas G."/>
            <person name="Emri T."/>
            <person name="Fekete E."/>
            <person name="Flipphi M."/>
            <person name="Freyberg S."/>
            <person name="Gallo A."/>
            <person name="Gournas C."/>
            <person name="Habgood R."/>
            <person name="Hainaut M."/>
            <person name="Harispe M.L."/>
            <person name="Henrissat B."/>
            <person name="Hilden K.S."/>
            <person name="Hope R."/>
            <person name="Hossain A."/>
            <person name="Karabika E."/>
            <person name="Karaffa L."/>
            <person name="Karanyi Z."/>
            <person name="Krasevec N."/>
            <person name="Kuo A."/>
            <person name="Kusch H."/>
            <person name="LaButti K."/>
            <person name="Lagendijk E.L."/>
            <person name="Lapidus A."/>
            <person name="Levasseur A."/>
            <person name="Lindquist E."/>
            <person name="Lipzen A."/>
            <person name="Logrieco A.F."/>
            <person name="MacCabe A."/>
            <person name="Maekelae M.R."/>
            <person name="Malavazi I."/>
            <person name="Melin P."/>
            <person name="Meyer V."/>
            <person name="Mielnichuk N."/>
            <person name="Miskei M."/>
            <person name="Molnar A.P."/>
            <person name="Mule G."/>
            <person name="Ngan C.Y."/>
            <person name="Orejas M."/>
            <person name="Orosz E."/>
            <person name="Ouedraogo J.P."/>
            <person name="Overkamp K.M."/>
            <person name="Park H.-S."/>
            <person name="Perrone G."/>
            <person name="Piumi F."/>
            <person name="Punt P.J."/>
            <person name="Ram A.F."/>
            <person name="Ramon A."/>
            <person name="Rauscher S."/>
            <person name="Record E."/>
            <person name="Riano-Pachon D.M."/>
            <person name="Robert V."/>
            <person name="Roehrig J."/>
            <person name="Ruller R."/>
            <person name="Salamov A."/>
            <person name="Salih N.S."/>
            <person name="Samson R.A."/>
            <person name="Sandor E."/>
            <person name="Sanguinetti M."/>
            <person name="Schuetze T."/>
            <person name="Sepcic K."/>
            <person name="Shelest E."/>
            <person name="Sherlock G."/>
            <person name="Sophianopoulou V."/>
            <person name="Squina F.M."/>
            <person name="Sun H."/>
            <person name="Susca A."/>
            <person name="Todd R.B."/>
            <person name="Tsang A."/>
            <person name="Unkles S.E."/>
            <person name="van de Wiele N."/>
            <person name="van Rossen-Uffink D."/>
            <person name="Oliveira J.V."/>
            <person name="Vesth T.C."/>
            <person name="Visser J."/>
            <person name="Yu J.-H."/>
            <person name="Zhou M."/>
            <person name="Andersen M.R."/>
            <person name="Archer D.B."/>
            <person name="Baker S.E."/>
            <person name="Benoit I."/>
            <person name="Brakhage A.A."/>
            <person name="Braus G.H."/>
            <person name="Fischer R."/>
            <person name="Frisvad J.C."/>
            <person name="Goldman G.H."/>
            <person name="Houbraken J."/>
            <person name="Oakley B."/>
            <person name="Pocsi I."/>
            <person name="Scazzocchio C."/>
            <person name="Seiboth B."/>
            <person name="vanKuyk P.A."/>
            <person name="Wortman J."/>
            <person name="Dyer P.S."/>
            <person name="Grigoriev I.V."/>
        </authorList>
    </citation>
    <scope>NUCLEOTIDE SEQUENCE [LARGE SCALE GENOMIC DNA]</scope>
    <source>
        <strain evidence="15">CBS 583.65</strain>
    </source>
</reference>
<dbReference type="GO" id="GO:0003899">
    <property type="term" value="F:DNA-directed RNA polymerase activity"/>
    <property type="evidence" value="ECO:0007669"/>
    <property type="project" value="UniProtKB-EC"/>
</dbReference>
<name>A0A1L9PSB4_ASPVE</name>
<evidence type="ECO:0000256" key="11">
    <source>
        <dbReference type="RuleBase" id="RU003805"/>
    </source>
</evidence>
<keyword evidence="9 11" id="KW-0804">Transcription</keyword>
<dbReference type="FunFam" id="1.10.150.20:FF:000041">
    <property type="entry name" value="DNA-directed RNA polymerase"/>
    <property type="match status" value="1"/>
</dbReference>
<dbReference type="PANTHER" id="PTHR10102:SF0">
    <property type="entry name" value="DNA-DIRECTED RNA POLYMERASE, MITOCHONDRIAL"/>
    <property type="match status" value="1"/>
</dbReference>
<dbReference type="Gene3D" id="1.10.287.280">
    <property type="match status" value="1"/>
</dbReference>
<dbReference type="PANTHER" id="PTHR10102">
    <property type="entry name" value="DNA-DIRECTED RNA POLYMERASE, MITOCHONDRIAL"/>
    <property type="match status" value="1"/>
</dbReference>
<dbReference type="EMBL" id="KV878131">
    <property type="protein sequence ID" value="OJJ04325.1"/>
    <property type="molecule type" value="Genomic_DNA"/>
</dbReference>
<evidence type="ECO:0000256" key="3">
    <source>
        <dbReference type="ARBA" id="ARBA00009493"/>
    </source>
</evidence>
<dbReference type="SMART" id="SM01311">
    <property type="entry name" value="RPOL_N"/>
    <property type="match status" value="1"/>
</dbReference>
<dbReference type="GO" id="GO:0006390">
    <property type="term" value="P:mitochondrial transcription"/>
    <property type="evidence" value="ECO:0007669"/>
    <property type="project" value="TreeGrafter"/>
</dbReference>
<dbReference type="SUPFAM" id="SSF56672">
    <property type="entry name" value="DNA/RNA polymerases"/>
    <property type="match status" value="1"/>
</dbReference>
<dbReference type="InterPro" id="IPR043502">
    <property type="entry name" value="DNA/RNA_pol_sf"/>
</dbReference>
<dbReference type="PROSITE" id="PS00900">
    <property type="entry name" value="RNA_POL_PHAGE_1"/>
    <property type="match status" value="1"/>
</dbReference>
<dbReference type="Pfam" id="PF14700">
    <property type="entry name" value="RPOL_N"/>
    <property type="match status" value="1"/>
</dbReference>
<comment type="catalytic activity">
    <reaction evidence="10 11">
        <text>RNA(n) + a ribonucleoside 5'-triphosphate = RNA(n+1) + diphosphate</text>
        <dbReference type="Rhea" id="RHEA:21248"/>
        <dbReference type="Rhea" id="RHEA-COMP:14527"/>
        <dbReference type="Rhea" id="RHEA-COMP:17342"/>
        <dbReference type="ChEBI" id="CHEBI:33019"/>
        <dbReference type="ChEBI" id="CHEBI:61557"/>
        <dbReference type="ChEBI" id="CHEBI:140395"/>
        <dbReference type="EC" id="2.7.7.6"/>
    </reaction>
</comment>
<keyword evidence="7" id="KW-0809">Transit peptide</keyword>
<gene>
    <name evidence="14" type="ORF">ASPVEDRAFT_43793</name>
</gene>
<dbReference type="Gene3D" id="1.10.287.260">
    <property type="match status" value="1"/>
</dbReference>
<dbReference type="Gene3D" id="1.10.1320.10">
    <property type="entry name" value="DNA-directed RNA polymerase, N-terminal domain"/>
    <property type="match status" value="1"/>
</dbReference>
<sequence>MLSQLARQRNAVSQLRLLKGRSLLQSSAKLRHHSQTSRVNALQNSANSSSPDTRRRRSSFQSSRNLATAADPVLDHQSLSSELHPEQQWSSLFPPIPETFDASSLVIVDDQLQTSPRVFRKIRGVGGDEDEMMSNLDLSLKVSQFDRASNLINRLREYHPIGSPGYLDLHNRLLQAMVTHIAHTGDKSLVQQMQRWFEVDMPYGGVEGDATTYAIMIRMALRSFYGPKRERAVRRYWQFAKQAHVEEEVLAVPVLDERELGELSQICAADLRQVAIDSMGLSTGGMAAENEAAPTETIPFEEAPEVKPVPQKGLGLSSLKDSISLFSNDPLPRKVGVTDIESKELYQQRRQQQLEADVMQSALNRWQKENETIQQVKPDAKIGGKHLSPIITRWHADLVSRIREELNFIKEAETNPVVTNEQKERCEYGVYLRTLEPEKLAALTILTTMGVLVRNGMEKGIKLAPLAVSLGHDFYDEMMSDRLLQAKKKSDNNIQRFKMLKKMLAGRKEKDSRTKWNHLLRNMEKDEPDIVWPTALRAKLGAVLLSLLYEVAKVPVATETDKTAKVKAREITMQPGFQHSYQIHWGRRSGYIHVHPELVKIITREPVSDLLGRHLPMISKPRQWTGYKDGAYYLHQNRIVRTTPGEALQPTYVKAALENNGLESIRQGLDILGSTGWVINRDVFNVMLEAWNGGKPIADLAPAEPDLPHPPKPSPEEGYEAEKKWNNLVRDIENQRSSYHSQRCFQNFQLEVARAYLNETFYLPHNMDFRGRAYPLPPYLNQMGADNARGLLLFSEAKPLGQSGLRWLKIQIANLSGFDKASLSEREQYAMDHLDDVLDSANNGLHGRRWWLKAEDPWQCLAACCELRNALQLPNPAGYASRLPIHQDGSCNGLQHYAALGGDKIGAQQVNLEPSDRPSDVYSGVAEFVKETVAREAAQGNATAKMLDGRITRKVVKQTVMTNVYGVTFIGAMKQVQKQLVDHYPDLSSEQKRLGALYIARKIFEALGTMFNGAHDIQYWLGDCASRITQSIPPEQIEAIAKQLMTPNRRGSKGLTTAEQNNPNSHFRSTVIWTTPLGLPVVQPYRSRVSRRVNTFFQGLNIVERDSNFVVSKRKQLQAFPPNFIHSLDATHMMLSASACHQAGLTFSAVHDSFWTHASDVDSMNQILREAFVKMHSDNVIKRLASEFNVRYGRNMFYAKVPATSKVGKAVTAFRKSNKKRNSKMHELFDEYKRQKLLSSDDPELQAQGRAMETAASVFDLAGGTDNDLSIHNSLGETAVGHVPEDVEAAANKLAGLETDGSDPAIASLLGNDFHGDLESKVDVAEEGPEAEEGVEAEAPKKKRSRQGQHVWLWMPLRFREVPKKGEWDLSRIRESKYFFS</sequence>
<dbReference type="InterPro" id="IPR002092">
    <property type="entry name" value="DNA-dir_Rpol_phage-type"/>
</dbReference>
<dbReference type="GeneID" id="63728420"/>
<protein>
    <recommendedName>
        <fullName evidence="11">DNA-directed RNA polymerase</fullName>
        <ecNumber evidence="11">2.7.7.6</ecNumber>
    </recommendedName>
</protein>
<dbReference type="STRING" id="1036611.A0A1L9PSB4"/>
<evidence type="ECO:0000256" key="10">
    <source>
        <dbReference type="ARBA" id="ARBA00048552"/>
    </source>
</evidence>
<dbReference type="PROSITE" id="PS00489">
    <property type="entry name" value="RNA_POL_PHAGE_2"/>
    <property type="match status" value="1"/>
</dbReference>
<dbReference type="EC" id="2.7.7.6" evidence="11"/>
<dbReference type="InterPro" id="IPR024075">
    <property type="entry name" value="DNA-dir_RNA_pol_helix_hairp_sf"/>
</dbReference>
<comment type="similarity">
    <text evidence="3 11">Belongs to the phage and mitochondrial RNA polymerase family.</text>
</comment>
<comment type="subcellular location">
    <subcellularLocation>
        <location evidence="2">Mitochondrion</location>
    </subcellularLocation>
</comment>
<dbReference type="InterPro" id="IPR046950">
    <property type="entry name" value="DNA-dir_Rpol_C_phage-type"/>
</dbReference>
<proteinExistence type="inferred from homology"/>
<evidence type="ECO:0000256" key="8">
    <source>
        <dbReference type="ARBA" id="ARBA00023128"/>
    </source>
</evidence>
<dbReference type="OrthoDB" id="276422at2759"/>
<evidence type="ECO:0000256" key="1">
    <source>
        <dbReference type="ARBA" id="ARBA00004026"/>
    </source>
</evidence>
<keyword evidence="8" id="KW-0496">Mitochondrion</keyword>
<evidence type="ECO:0000256" key="4">
    <source>
        <dbReference type="ARBA" id="ARBA00022478"/>
    </source>
</evidence>
<feature type="compositionally biased region" description="Acidic residues" evidence="12">
    <location>
        <begin position="1325"/>
        <end position="1336"/>
    </location>
</feature>
<dbReference type="Proteomes" id="UP000184073">
    <property type="component" value="Unassembled WGS sequence"/>
</dbReference>
<comment type="function">
    <text evidence="1 11">DNA-dependent RNA polymerase catalyzes the transcription of DNA into RNA using the four ribonucleoside triphosphates as substrates.</text>
</comment>
<evidence type="ECO:0000313" key="14">
    <source>
        <dbReference type="EMBL" id="OJJ04325.1"/>
    </source>
</evidence>
<feature type="region of interest" description="Disordered" evidence="12">
    <location>
        <begin position="1324"/>
        <end position="1345"/>
    </location>
</feature>
<keyword evidence="4 11" id="KW-0240">DNA-directed RNA polymerase</keyword>
<evidence type="ECO:0000313" key="15">
    <source>
        <dbReference type="Proteomes" id="UP000184073"/>
    </source>
</evidence>
<dbReference type="InterPro" id="IPR037159">
    <property type="entry name" value="RNA_POL_N_sf"/>
</dbReference>
<evidence type="ECO:0000256" key="12">
    <source>
        <dbReference type="SAM" id="MobiDB-lite"/>
    </source>
</evidence>
<dbReference type="GO" id="GO:0034245">
    <property type="term" value="C:mitochondrial DNA-directed RNA polymerase complex"/>
    <property type="evidence" value="ECO:0007669"/>
    <property type="project" value="TreeGrafter"/>
</dbReference>
<evidence type="ECO:0000256" key="7">
    <source>
        <dbReference type="ARBA" id="ARBA00022946"/>
    </source>
</evidence>
<dbReference type="Pfam" id="PF00940">
    <property type="entry name" value="RNA_pol"/>
    <property type="match status" value="1"/>
</dbReference>
<keyword evidence="15" id="KW-1185">Reference proteome</keyword>
<dbReference type="GO" id="GO:0001018">
    <property type="term" value="F:mitochondrial promoter sequence-specific DNA binding"/>
    <property type="evidence" value="ECO:0007669"/>
    <property type="project" value="TreeGrafter"/>
</dbReference>
<organism evidence="14 15">
    <name type="scientific">Aspergillus versicolor CBS 583.65</name>
    <dbReference type="NCBI Taxonomy" id="1036611"/>
    <lineage>
        <taxon>Eukaryota</taxon>
        <taxon>Fungi</taxon>
        <taxon>Dikarya</taxon>
        <taxon>Ascomycota</taxon>
        <taxon>Pezizomycotina</taxon>
        <taxon>Eurotiomycetes</taxon>
        <taxon>Eurotiomycetidae</taxon>
        <taxon>Eurotiales</taxon>
        <taxon>Aspergillaceae</taxon>
        <taxon>Aspergillus</taxon>
        <taxon>Aspergillus subgen. Nidulantes</taxon>
    </lineage>
</organism>
<keyword evidence="6 11" id="KW-0548">Nucleotidyltransferase</keyword>
<feature type="compositionally biased region" description="Polar residues" evidence="12">
    <location>
        <begin position="36"/>
        <end position="47"/>
    </location>
</feature>
<dbReference type="InterPro" id="IPR029262">
    <property type="entry name" value="RPOL_N"/>
</dbReference>
<keyword evidence="5 11" id="KW-0808">Transferase</keyword>
<evidence type="ECO:0000259" key="13">
    <source>
        <dbReference type="SMART" id="SM01311"/>
    </source>
</evidence>
<dbReference type="RefSeq" id="XP_040670087.1">
    <property type="nucleotide sequence ID" value="XM_040812909.1"/>
</dbReference>
<dbReference type="FunFam" id="1.10.287.280:FF:000001">
    <property type="entry name" value="DNA-directed RNA polymerase"/>
    <property type="match status" value="1"/>
</dbReference>